<keyword evidence="4" id="KW-1185">Reference proteome</keyword>
<dbReference type="Proteomes" id="UP000596742">
    <property type="component" value="Unassembled WGS sequence"/>
</dbReference>
<dbReference type="EMBL" id="UYJE01003021">
    <property type="protein sequence ID" value="VDI15809.1"/>
    <property type="molecule type" value="Genomic_DNA"/>
</dbReference>
<feature type="region of interest" description="Disordered" evidence="1">
    <location>
        <begin position="73"/>
        <end position="101"/>
    </location>
</feature>
<name>A0A8B6D932_MYTGA</name>
<gene>
    <name evidence="3" type="ORF">MGAL_10B013229</name>
</gene>
<dbReference type="PANTHER" id="PTHR19446">
    <property type="entry name" value="REVERSE TRANSCRIPTASES"/>
    <property type="match status" value="1"/>
</dbReference>
<proteinExistence type="predicted"/>
<dbReference type="Pfam" id="PF00078">
    <property type="entry name" value="RVT_1"/>
    <property type="match status" value="1"/>
</dbReference>
<evidence type="ECO:0000313" key="4">
    <source>
        <dbReference type="Proteomes" id="UP000596742"/>
    </source>
</evidence>
<dbReference type="AlphaFoldDB" id="A0A8B6D932"/>
<reference evidence="3" key="1">
    <citation type="submission" date="2018-11" db="EMBL/GenBank/DDBJ databases">
        <authorList>
            <person name="Alioto T."/>
            <person name="Alioto T."/>
        </authorList>
    </citation>
    <scope>NUCLEOTIDE SEQUENCE</scope>
</reference>
<dbReference type="OrthoDB" id="8061036at2759"/>
<feature type="domain" description="Reverse transcriptase" evidence="2">
    <location>
        <begin position="267"/>
        <end position="409"/>
    </location>
</feature>
<accession>A0A8B6D932</accession>
<comment type="caution">
    <text evidence="3">The sequence shown here is derived from an EMBL/GenBank/DDBJ whole genome shotgun (WGS) entry which is preliminary data.</text>
</comment>
<sequence>RPRGYGGVAILWREDIKHLIERLEEGSERIVCVKSKKNFSKKSKPHKQKNTHIWNDEIALALLNNKKALFNWKEDGKPKSGKSATLRKNSRSELRRARRHEIARQRDEKYAEIMNTRSGDTKSFYKLINNQRKQGKTSIAEIIVQGKVYDNTAEEIIKGWNEHFANLATPAATPEADHTNREADIDVIMESCLDDSIPISFSVLEVQNAINKLNKNKSPDIYGITAEHFIHGGPDLTVALTKIINNICISCVIPDYIKMGILSPIFKKKGLPTDPKNYRGITVLPVIGKILEILLKEHLWQIIAAIQNQFQRGFTSKISPLFCALLLNEVIIDAVYRKTPLYVALLDAKSAFDVVNHSSLYRKLYLAGISGSLWLLLHDLSVGAQTSVRWENLVSEPFDIKQGVRQGGILKHRII</sequence>
<feature type="non-terminal residue" evidence="3">
    <location>
        <position position="1"/>
    </location>
</feature>
<dbReference type="InterPro" id="IPR000477">
    <property type="entry name" value="RT_dom"/>
</dbReference>
<evidence type="ECO:0000313" key="3">
    <source>
        <dbReference type="EMBL" id="VDI15809.1"/>
    </source>
</evidence>
<organism evidence="3 4">
    <name type="scientific">Mytilus galloprovincialis</name>
    <name type="common">Mediterranean mussel</name>
    <dbReference type="NCBI Taxonomy" id="29158"/>
    <lineage>
        <taxon>Eukaryota</taxon>
        <taxon>Metazoa</taxon>
        <taxon>Spiralia</taxon>
        <taxon>Lophotrochozoa</taxon>
        <taxon>Mollusca</taxon>
        <taxon>Bivalvia</taxon>
        <taxon>Autobranchia</taxon>
        <taxon>Pteriomorphia</taxon>
        <taxon>Mytilida</taxon>
        <taxon>Mytiloidea</taxon>
        <taxon>Mytilidae</taxon>
        <taxon>Mytilinae</taxon>
        <taxon>Mytilus</taxon>
    </lineage>
</organism>
<evidence type="ECO:0000256" key="1">
    <source>
        <dbReference type="SAM" id="MobiDB-lite"/>
    </source>
</evidence>
<protein>
    <recommendedName>
        <fullName evidence="2">Reverse transcriptase domain-containing protein</fullName>
    </recommendedName>
</protein>
<feature type="compositionally biased region" description="Basic and acidic residues" evidence="1">
    <location>
        <begin position="90"/>
        <end position="101"/>
    </location>
</feature>
<evidence type="ECO:0000259" key="2">
    <source>
        <dbReference type="Pfam" id="PF00078"/>
    </source>
</evidence>